<gene>
    <name evidence="1" type="ORF">METZ01_LOCUS20395</name>
</gene>
<dbReference type="EMBL" id="UINC01001015">
    <property type="protein sequence ID" value="SUZ67541.1"/>
    <property type="molecule type" value="Genomic_DNA"/>
</dbReference>
<dbReference type="AlphaFoldDB" id="A0A381PKM2"/>
<reference evidence="1" key="1">
    <citation type="submission" date="2018-05" db="EMBL/GenBank/DDBJ databases">
        <authorList>
            <person name="Lanie J.A."/>
            <person name="Ng W.-L."/>
            <person name="Kazmierczak K.M."/>
            <person name="Andrzejewski T.M."/>
            <person name="Davidsen T.M."/>
            <person name="Wayne K.J."/>
            <person name="Tettelin H."/>
            <person name="Glass J.I."/>
            <person name="Rusch D."/>
            <person name="Podicherti R."/>
            <person name="Tsui H.-C.T."/>
            <person name="Winkler M.E."/>
        </authorList>
    </citation>
    <scope>NUCLEOTIDE SEQUENCE</scope>
</reference>
<protein>
    <recommendedName>
        <fullName evidence="2">Beta propeller domain-containing protein</fullName>
    </recommendedName>
</protein>
<sequence length="682" mass="75770">MRRLIAVITSIAILCACSADNRDDTIAPDRTVPLHPSQVQLTAALTSFESCEPFLRHVKANALEMVGPWGLDGGYAIAVMEGSELLRDGSQAIADSSQSALAPGVDYSTTNVQEAGVDEPDILKTDGTRIVALVNEELRVVDITGDQPRSVGKLRFEKLWPQEMFLVGDRILVFGQSHGGTQSLTLRHGPYSPISTIVEIDISGPKPRITRRLHVDGGYLGSRMVDDVVRIVVQSQPTGLEWSYPSGAGLRAERRAEEENRRLIEESTIDNWIPWFALENARGRLIEEGTLTPCDRIYHPPSNSGLQMLNIITVDLSEEQLGDKLLSTSVLADGQTVYSSKDNLYVATTEWFDWRELEADEDDTSNRRPPLTTRIHKFDISDPNNTLYRTSGQVLGTVLNQYSMSEHKGRLRVATTNHGWWGPGDVANSESYVTVLSEEDGELVELGRVGNLGRGERIYAVRFLGDLATVVTFRQTDPLYTIDLSDPRSPTVLGELKILGYSAYLHPVTETLLLGIGQDADDDGRTVGTQVSLFDISDLTDPVRVDQWRLLGGHSEIEYNPRAFLHWPAENLFVLPVATHRVGTAESGPFSGAVALELNNRSLTERGRLTHLKTPPKVRCDQWVEEREDGSEISRQQCWADIDWRATIQRSVVIKNEIYTLSSLGLLASDLRTLEQRAFLLF</sequence>
<accession>A0A381PKM2</accession>
<evidence type="ECO:0000313" key="1">
    <source>
        <dbReference type="EMBL" id="SUZ67541.1"/>
    </source>
</evidence>
<dbReference type="InterPro" id="IPR019198">
    <property type="entry name" value="Beta_propeller_containing"/>
</dbReference>
<dbReference type="PROSITE" id="PS51257">
    <property type="entry name" value="PROKAR_LIPOPROTEIN"/>
    <property type="match status" value="1"/>
</dbReference>
<name>A0A381PKM2_9ZZZZ</name>
<evidence type="ECO:0008006" key="2">
    <source>
        <dbReference type="Google" id="ProtNLM"/>
    </source>
</evidence>
<organism evidence="1">
    <name type="scientific">marine metagenome</name>
    <dbReference type="NCBI Taxonomy" id="408172"/>
    <lineage>
        <taxon>unclassified sequences</taxon>
        <taxon>metagenomes</taxon>
        <taxon>ecological metagenomes</taxon>
    </lineage>
</organism>
<dbReference type="Pfam" id="PF09826">
    <property type="entry name" value="Beta_propel"/>
    <property type="match status" value="1"/>
</dbReference>
<proteinExistence type="predicted"/>